<proteinExistence type="inferred from homology"/>
<dbReference type="InterPro" id="IPR003710">
    <property type="entry name" value="ApbA"/>
</dbReference>
<dbReference type="SUPFAM" id="SSF51735">
    <property type="entry name" value="NAD(P)-binding Rossmann-fold domains"/>
    <property type="match status" value="1"/>
</dbReference>
<keyword evidence="2 4" id="KW-0521">NADP</keyword>
<sequence length="310" mass="34401">MSGWTSMILAVIGAGGVGAYCGGMLSPFVNEVVFVARGEHLQAMRRDGLIIQSGLKSSHFQGTFTDDFKTISQADLLLFTVNSYQTAEAAKSMLPYVKPGAVILTLQNGVDNEEILTDLFGRDQVISGIAYLNVKVVRPGVISQENVRTFVIGHLSENTQKHVEFWNNLFNKAGLNCSQSLNIVETKWVKYLWNVTFNPLSALKMATVGDIPDDAELRRWAEEILRETVCIGRALGVDLKQEAINEVFPIGERVRSHKPSMLQHREQGKKMEIESLCGYLVRKAQILGIEAPVIKEMYNSLLAIEEGQGR</sequence>
<dbReference type="InterPro" id="IPR008927">
    <property type="entry name" value="6-PGluconate_DH-like_C_sf"/>
</dbReference>
<dbReference type="InterPro" id="IPR013328">
    <property type="entry name" value="6PGD_dom2"/>
</dbReference>
<keyword evidence="3 4" id="KW-0560">Oxidoreductase</keyword>
<dbReference type="InterPro" id="IPR051402">
    <property type="entry name" value="KPR-Related"/>
</dbReference>
<dbReference type="PANTHER" id="PTHR21708:SF26">
    <property type="entry name" value="2-DEHYDROPANTOATE 2-REDUCTASE"/>
    <property type="match status" value="1"/>
</dbReference>
<dbReference type="UniPathway" id="UPA00028">
    <property type="reaction ID" value="UER00004"/>
</dbReference>
<dbReference type="GO" id="GO:0005737">
    <property type="term" value="C:cytoplasm"/>
    <property type="evidence" value="ECO:0007669"/>
    <property type="project" value="TreeGrafter"/>
</dbReference>
<protein>
    <recommendedName>
        <fullName evidence="4">2-dehydropantoate 2-reductase</fullName>
        <ecNumber evidence="4">1.1.1.169</ecNumber>
    </recommendedName>
    <alternativeName>
        <fullName evidence="4">Ketopantoate reductase</fullName>
    </alternativeName>
</protein>
<dbReference type="InterPro" id="IPR036291">
    <property type="entry name" value="NAD(P)-bd_dom_sf"/>
</dbReference>
<dbReference type="Gene3D" id="3.40.50.720">
    <property type="entry name" value="NAD(P)-binding Rossmann-like Domain"/>
    <property type="match status" value="1"/>
</dbReference>
<accession>A0A328U658</accession>
<dbReference type="EC" id="1.1.1.169" evidence="4"/>
<reference evidence="7 8" key="1">
    <citation type="submission" date="2018-06" db="EMBL/GenBank/DDBJ databases">
        <title>Paenibacillus montanisoli sp. nov., isolated from mountain area soil.</title>
        <authorList>
            <person name="Wu M."/>
        </authorList>
    </citation>
    <scope>NUCLEOTIDE SEQUENCE [LARGE SCALE GENOMIC DNA]</scope>
    <source>
        <strain evidence="7 8">RA17</strain>
    </source>
</reference>
<evidence type="ECO:0000313" key="8">
    <source>
        <dbReference type="Proteomes" id="UP000249260"/>
    </source>
</evidence>
<evidence type="ECO:0000256" key="2">
    <source>
        <dbReference type="ARBA" id="ARBA00022857"/>
    </source>
</evidence>
<dbReference type="Pfam" id="PF02558">
    <property type="entry name" value="ApbA"/>
    <property type="match status" value="1"/>
</dbReference>
<evidence type="ECO:0000259" key="5">
    <source>
        <dbReference type="Pfam" id="PF02558"/>
    </source>
</evidence>
<evidence type="ECO:0000256" key="3">
    <source>
        <dbReference type="ARBA" id="ARBA00023002"/>
    </source>
</evidence>
<comment type="caution">
    <text evidence="7">The sequence shown here is derived from an EMBL/GenBank/DDBJ whole genome shotgun (WGS) entry which is preliminary data.</text>
</comment>
<dbReference type="FunFam" id="1.10.1040.10:FF:000017">
    <property type="entry name" value="2-dehydropantoate 2-reductase"/>
    <property type="match status" value="1"/>
</dbReference>
<dbReference type="EMBL" id="QLUW01000001">
    <property type="protein sequence ID" value="RAP77243.1"/>
    <property type="molecule type" value="Genomic_DNA"/>
</dbReference>
<comment type="pathway">
    <text evidence="4">Cofactor biosynthesis; (R)-pantothenate biosynthesis; (R)-pantoate from 3-methyl-2-oxobutanoate: step 2/2.</text>
</comment>
<evidence type="ECO:0000313" key="7">
    <source>
        <dbReference type="EMBL" id="RAP77243.1"/>
    </source>
</evidence>
<comment type="similarity">
    <text evidence="1 4">Belongs to the ketopantoate reductase family.</text>
</comment>
<keyword evidence="4" id="KW-0566">Pantothenate biosynthesis</keyword>
<evidence type="ECO:0000256" key="1">
    <source>
        <dbReference type="ARBA" id="ARBA00007870"/>
    </source>
</evidence>
<dbReference type="Gene3D" id="1.10.1040.10">
    <property type="entry name" value="N-(1-d-carboxylethyl)-l-norvaline Dehydrogenase, domain 2"/>
    <property type="match status" value="1"/>
</dbReference>
<dbReference type="AlphaFoldDB" id="A0A328U658"/>
<dbReference type="Pfam" id="PF08546">
    <property type="entry name" value="ApbA_C"/>
    <property type="match status" value="1"/>
</dbReference>
<dbReference type="NCBIfam" id="TIGR00745">
    <property type="entry name" value="apbA_panE"/>
    <property type="match status" value="1"/>
</dbReference>
<dbReference type="Proteomes" id="UP000249260">
    <property type="component" value="Unassembled WGS sequence"/>
</dbReference>
<keyword evidence="8" id="KW-1185">Reference proteome</keyword>
<evidence type="ECO:0000256" key="4">
    <source>
        <dbReference type="RuleBase" id="RU362068"/>
    </source>
</evidence>
<dbReference type="InterPro" id="IPR013332">
    <property type="entry name" value="KPR_N"/>
</dbReference>
<comment type="catalytic activity">
    <reaction evidence="4">
        <text>(R)-pantoate + NADP(+) = 2-dehydropantoate + NADPH + H(+)</text>
        <dbReference type="Rhea" id="RHEA:16233"/>
        <dbReference type="ChEBI" id="CHEBI:11561"/>
        <dbReference type="ChEBI" id="CHEBI:15378"/>
        <dbReference type="ChEBI" id="CHEBI:15980"/>
        <dbReference type="ChEBI" id="CHEBI:57783"/>
        <dbReference type="ChEBI" id="CHEBI:58349"/>
        <dbReference type="EC" id="1.1.1.169"/>
    </reaction>
</comment>
<dbReference type="InterPro" id="IPR013752">
    <property type="entry name" value="KPA_reductase"/>
</dbReference>
<feature type="domain" description="Ketopantoate reductase N-terminal" evidence="5">
    <location>
        <begin position="10"/>
        <end position="156"/>
    </location>
</feature>
<evidence type="ECO:0000259" key="6">
    <source>
        <dbReference type="Pfam" id="PF08546"/>
    </source>
</evidence>
<dbReference type="PANTHER" id="PTHR21708">
    <property type="entry name" value="PROBABLE 2-DEHYDROPANTOATE 2-REDUCTASE"/>
    <property type="match status" value="1"/>
</dbReference>
<dbReference type="SUPFAM" id="SSF48179">
    <property type="entry name" value="6-phosphogluconate dehydrogenase C-terminal domain-like"/>
    <property type="match status" value="1"/>
</dbReference>
<dbReference type="GO" id="GO:0015940">
    <property type="term" value="P:pantothenate biosynthetic process"/>
    <property type="evidence" value="ECO:0007669"/>
    <property type="project" value="UniProtKB-UniPathway"/>
</dbReference>
<name>A0A328U658_9BACL</name>
<comment type="function">
    <text evidence="4">Catalyzes the NADPH-dependent reduction of ketopantoate into pantoic acid.</text>
</comment>
<organism evidence="7 8">
    <name type="scientific">Paenibacillus montanisoli</name>
    <dbReference type="NCBI Taxonomy" id="2081970"/>
    <lineage>
        <taxon>Bacteria</taxon>
        <taxon>Bacillati</taxon>
        <taxon>Bacillota</taxon>
        <taxon>Bacilli</taxon>
        <taxon>Bacillales</taxon>
        <taxon>Paenibacillaceae</taxon>
        <taxon>Paenibacillus</taxon>
    </lineage>
</organism>
<dbReference type="GO" id="GO:0008677">
    <property type="term" value="F:2-dehydropantoate 2-reductase activity"/>
    <property type="evidence" value="ECO:0007669"/>
    <property type="project" value="UniProtKB-EC"/>
</dbReference>
<feature type="domain" description="Ketopantoate reductase C-terminal" evidence="6">
    <location>
        <begin position="182"/>
        <end position="304"/>
    </location>
</feature>
<dbReference type="OrthoDB" id="9793586at2"/>
<gene>
    <name evidence="7" type="ORF">DL346_01705</name>
</gene>